<dbReference type="RefSeq" id="WP_238840798.1">
    <property type="nucleotide sequence ID" value="NZ_BLIV01000003.1"/>
</dbReference>
<dbReference type="Proteomes" id="UP000436522">
    <property type="component" value="Unassembled WGS sequence"/>
</dbReference>
<sequence length="215" mass="22834">MARIVIINPNSTASMTEAMVRAAATAAPELRFEGRTSHNGPSAIQGEEDGAQAAPHLLDLVRDVDAQAPDGIIIGCFDDTALVEAAEVARCPVLGIGQAAFHRAALRNWRFSVVTTLPVSIPVIEKNIASYGLQRWACRVRASNVAVLDLEREAEASKTIVLDEARKAFCDDGADAIILGCAGMVDLTRAARQALAVEIIDPVETAATCMRWLAG</sequence>
<dbReference type="EMBL" id="BLIV01000003">
    <property type="protein sequence ID" value="GFE50232.1"/>
    <property type="molecule type" value="Genomic_DNA"/>
</dbReference>
<comment type="similarity">
    <text evidence="1">Belongs to the HyuE racemase family.</text>
</comment>
<comment type="caution">
    <text evidence="2">The sequence shown here is derived from an EMBL/GenBank/DDBJ whole genome shotgun (WGS) entry which is preliminary data.</text>
</comment>
<dbReference type="AlphaFoldDB" id="A0A640VRC4"/>
<evidence type="ECO:0000313" key="2">
    <source>
        <dbReference type="EMBL" id="GFE50232.1"/>
    </source>
</evidence>
<gene>
    <name evidence="2" type="ORF">So717_19850</name>
</gene>
<dbReference type="PANTHER" id="PTHR28047:SF5">
    <property type="entry name" value="PROTEIN DCG1"/>
    <property type="match status" value="1"/>
</dbReference>
<name>A0A640VRC4_9RHOB</name>
<dbReference type="PANTHER" id="PTHR28047">
    <property type="entry name" value="PROTEIN DCG1"/>
    <property type="match status" value="1"/>
</dbReference>
<dbReference type="Gene3D" id="3.40.50.12500">
    <property type="match status" value="1"/>
</dbReference>
<evidence type="ECO:0000256" key="1">
    <source>
        <dbReference type="ARBA" id="ARBA00038414"/>
    </source>
</evidence>
<proteinExistence type="inferred from homology"/>
<evidence type="ECO:0000313" key="3">
    <source>
        <dbReference type="Proteomes" id="UP000436522"/>
    </source>
</evidence>
<dbReference type="Pfam" id="PF01177">
    <property type="entry name" value="Asp_Glu_race"/>
    <property type="match status" value="1"/>
</dbReference>
<organism evidence="2 3">
    <name type="scientific">Roseobacter cerasinus</name>
    <dbReference type="NCBI Taxonomy" id="2602289"/>
    <lineage>
        <taxon>Bacteria</taxon>
        <taxon>Pseudomonadati</taxon>
        <taxon>Pseudomonadota</taxon>
        <taxon>Alphaproteobacteria</taxon>
        <taxon>Rhodobacterales</taxon>
        <taxon>Roseobacteraceae</taxon>
        <taxon>Roseobacter</taxon>
    </lineage>
</organism>
<dbReference type="InterPro" id="IPR053714">
    <property type="entry name" value="Iso_Racemase_Enz_sf"/>
</dbReference>
<keyword evidence="3" id="KW-1185">Reference proteome</keyword>
<accession>A0A640VRC4</accession>
<dbReference type="GO" id="GO:0047661">
    <property type="term" value="F:amino-acid racemase activity"/>
    <property type="evidence" value="ECO:0007669"/>
    <property type="project" value="InterPro"/>
</dbReference>
<protein>
    <submittedName>
        <fullName evidence="2">HyuE hydantoin racemase</fullName>
    </submittedName>
</protein>
<dbReference type="InterPro" id="IPR015942">
    <property type="entry name" value="Asp/Glu/hydantoin_racemase"/>
</dbReference>
<reference evidence="2 3" key="1">
    <citation type="submission" date="2019-12" db="EMBL/GenBank/DDBJ databases">
        <title>Roseobacter cerasinus sp. nov., isolated from seawater around aquaculture.</title>
        <authorList>
            <person name="Muramatsu S."/>
            <person name="Takabe Y."/>
            <person name="Mori K."/>
            <person name="Takaichi S."/>
            <person name="Hanada S."/>
        </authorList>
    </citation>
    <scope>NUCLEOTIDE SEQUENCE [LARGE SCALE GENOMIC DNA]</scope>
    <source>
        <strain evidence="2 3">AI77</strain>
    </source>
</reference>
<dbReference type="InterPro" id="IPR052186">
    <property type="entry name" value="Hydantoin_racemase-like"/>
</dbReference>